<protein>
    <recommendedName>
        <fullName evidence="2">DUF6545 domain-containing protein</fullName>
    </recommendedName>
</protein>
<feature type="transmembrane region" description="Helical" evidence="1">
    <location>
        <begin position="151"/>
        <end position="170"/>
    </location>
</feature>
<evidence type="ECO:0000259" key="2">
    <source>
        <dbReference type="Pfam" id="PF20182"/>
    </source>
</evidence>
<keyword evidence="1" id="KW-0472">Membrane</keyword>
<name>A0A918J9B5_9ACTN</name>
<feature type="transmembrane region" description="Helical" evidence="1">
    <location>
        <begin position="226"/>
        <end position="247"/>
    </location>
</feature>
<keyword evidence="1" id="KW-0812">Transmembrane</keyword>
<dbReference type="Proteomes" id="UP000620224">
    <property type="component" value="Unassembled WGS sequence"/>
</dbReference>
<sequence>MSHGPDNTAFYTCGAALLLICLVKVPALVRRGRDMLLSAVVLLLFDGGLVFFFAAPDSIATINRVTGVPNFAAPFAYSALAFFGGASLLLIINWRPAPPDRTRRASRVCIAAYSLAIIAINVLFWVGHAPVEQLTLFDWYYAGTPFIREMILTYLVAQGVGTMATSVLCWRWSREVTGLLRAGLRILAAGYALHVCYDVIKLVAVYGRWTGHRWSFLVDQVAPQAAAPSAALVVCGFGLPLAGSRVARSVRSVTQLRELGPLWRELKHVPTPGATRTSLPWWSSPAVRLTRRKTSIYDALLALVPYYDTAVHEQVRRAALDHGHEEADAEAAAEAAMVVAACRRRHRPGDGFAGTPAAGPWRPGALVPLSRALSSPVLSSLREHPGAPQRKQPS</sequence>
<proteinExistence type="predicted"/>
<dbReference type="Pfam" id="PF20182">
    <property type="entry name" value="DUF6545"/>
    <property type="match status" value="1"/>
</dbReference>
<dbReference type="InterPro" id="IPR046675">
    <property type="entry name" value="DUF6545"/>
</dbReference>
<feature type="domain" description="DUF6545" evidence="2">
    <location>
        <begin position="251"/>
        <end position="350"/>
    </location>
</feature>
<dbReference type="InterPro" id="IPR050039">
    <property type="entry name" value="MAB_1171c-like"/>
</dbReference>
<feature type="transmembrane region" description="Helical" evidence="1">
    <location>
        <begin position="6"/>
        <end position="23"/>
    </location>
</feature>
<organism evidence="3 4">
    <name type="scientific">Streptomyces lucensis JCM 4490</name>
    <dbReference type="NCBI Taxonomy" id="1306176"/>
    <lineage>
        <taxon>Bacteria</taxon>
        <taxon>Bacillati</taxon>
        <taxon>Actinomycetota</taxon>
        <taxon>Actinomycetes</taxon>
        <taxon>Kitasatosporales</taxon>
        <taxon>Streptomycetaceae</taxon>
        <taxon>Streptomyces</taxon>
    </lineage>
</organism>
<gene>
    <name evidence="3" type="ORF">GCM10010503_41970</name>
</gene>
<feature type="transmembrane region" description="Helical" evidence="1">
    <location>
        <begin position="108"/>
        <end position="131"/>
    </location>
</feature>
<evidence type="ECO:0000256" key="1">
    <source>
        <dbReference type="SAM" id="Phobius"/>
    </source>
</evidence>
<feature type="transmembrane region" description="Helical" evidence="1">
    <location>
        <begin position="75"/>
        <end position="96"/>
    </location>
</feature>
<accession>A0A918J9B5</accession>
<dbReference type="EMBL" id="BMUE01000008">
    <property type="protein sequence ID" value="GGW60288.1"/>
    <property type="molecule type" value="Genomic_DNA"/>
</dbReference>
<reference evidence="3 4" key="1">
    <citation type="journal article" date="2014" name="Int. J. Syst. Evol. Microbiol.">
        <title>Complete genome sequence of Corynebacterium casei LMG S-19264T (=DSM 44701T), isolated from a smear-ripened cheese.</title>
        <authorList>
            <consortium name="US DOE Joint Genome Institute (JGI-PGF)"/>
            <person name="Walter F."/>
            <person name="Albersmeier A."/>
            <person name="Kalinowski J."/>
            <person name="Ruckert C."/>
        </authorList>
    </citation>
    <scope>NUCLEOTIDE SEQUENCE [LARGE SCALE GENOMIC DNA]</scope>
    <source>
        <strain evidence="3 4">JCM 4490</strain>
    </source>
</reference>
<keyword evidence="1" id="KW-1133">Transmembrane helix</keyword>
<dbReference type="RefSeq" id="WP_190016811.1">
    <property type="nucleotide sequence ID" value="NZ_BMUE01000008.1"/>
</dbReference>
<comment type="caution">
    <text evidence="3">The sequence shown here is derived from an EMBL/GenBank/DDBJ whole genome shotgun (WGS) entry which is preliminary data.</text>
</comment>
<feature type="transmembrane region" description="Helical" evidence="1">
    <location>
        <begin position="35"/>
        <end position="55"/>
    </location>
</feature>
<dbReference type="AlphaFoldDB" id="A0A918J9B5"/>
<keyword evidence="4" id="KW-1185">Reference proteome</keyword>
<dbReference type="NCBIfam" id="NF042915">
    <property type="entry name" value="MAB_1171c_fam"/>
    <property type="match status" value="1"/>
</dbReference>
<evidence type="ECO:0000313" key="4">
    <source>
        <dbReference type="Proteomes" id="UP000620224"/>
    </source>
</evidence>
<evidence type="ECO:0000313" key="3">
    <source>
        <dbReference type="EMBL" id="GGW60288.1"/>
    </source>
</evidence>
<feature type="transmembrane region" description="Helical" evidence="1">
    <location>
        <begin position="182"/>
        <end position="206"/>
    </location>
</feature>